<dbReference type="Pfam" id="PF14347">
    <property type="entry name" value="DUF4399"/>
    <property type="match status" value="1"/>
</dbReference>
<evidence type="ECO:0000259" key="2">
    <source>
        <dbReference type="Pfam" id="PF14347"/>
    </source>
</evidence>
<feature type="domain" description="DUF4399" evidence="2">
    <location>
        <begin position="46"/>
        <end position="134"/>
    </location>
</feature>
<dbReference type="InterPro" id="IPR025512">
    <property type="entry name" value="DUF4399"/>
</dbReference>
<dbReference type="KEGG" id="pvac:HC248_01536"/>
<dbReference type="EMBL" id="CP051461">
    <property type="protein sequence ID" value="QJC56234.1"/>
    <property type="molecule type" value="Genomic_DNA"/>
</dbReference>
<dbReference type="Proteomes" id="UP000502041">
    <property type="component" value="Chromosome"/>
</dbReference>
<protein>
    <recommendedName>
        <fullName evidence="2">DUF4399 domain-containing protein</fullName>
    </recommendedName>
</protein>
<gene>
    <name evidence="3" type="ORF">HC248_01536</name>
</gene>
<evidence type="ECO:0000313" key="4">
    <source>
        <dbReference type="Proteomes" id="UP000502041"/>
    </source>
</evidence>
<keyword evidence="4" id="KW-1185">Reference proteome</keyword>
<feature type="chain" id="PRO_5026084927" description="DUF4399 domain-containing protein" evidence="1">
    <location>
        <begin position="23"/>
        <end position="137"/>
    </location>
</feature>
<dbReference type="AlphaFoldDB" id="A0A6H2H9G2"/>
<evidence type="ECO:0000313" key="3">
    <source>
        <dbReference type="EMBL" id="QJC56234.1"/>
    </source>
</evidence>
<sequence length="137" mass="14262">MIKQSIAASALFLSASLLSIQAGVAERVFFQSPQNNANVSSPVKLSFGLEGMKIAPLGEMTDKTGHHHIIVDGAPIAAGASIPADDTHIHFGKGQQEAEIKLAPGKHTLTMQFGNGAHQSYGAGMSQTITVNVEAAK</sequence>
<evidence type="ECO:0000256" key="1">
    <source>
        <dbReference type="SAM" id="SignalP"/>
    </source>
</evidence>
<name>A0A6H2H9G2_9BURK</name>
<feature type="signal peptide" evidence="1">
    <location>
        <begin position="1"/>
        <end position="22"/>
    </location>
</feature>
<accession>A0A6H2H9G2</accession>
<organism evidence="3 4">
    <name type="scientific">Polaromonas vacuolata</name>
    <dbReference type="NCBI Taxonomy" id="37448"/>
    <lineage>
        <taxon>Bacteria</taxon>
        <taxon>Pseudomonadati</taxon>
        <taxon>Pseudomonadota</taxon>
        <taxon>Betaproteobacteria</taxon>
        <taxon>Burkholderiales</taxon>
        <taxon>Comamonadaceae</taxon>
        <taxon>Polaromonas</taxon>
    </lineage>
</organism>
<reference evidence="3 4" key="1">
    <citation type="submission" date="2020-04" db="EMBL/GenBank/DDBJ databases">
        <title>Complete genome of a Psychrophilic, Marine, Gas Vacuolate Bacterium Polaromonas vacuolata KCTC 22033T.</title>
        <authorList>
            <person name="Hwang K."/>
            <person name="Kim K.M."/>
        </authorList>
    </citation>
    <scope>NUCLEOTIDE SEQUENCE [LARGE SCALE GENOMIC DNA]</scope>
    <source>
        <strain evidence="3 4">KCTC 22033</strain>
    </source>
</reference>
<keyword evidence="1" id="KW-0732">Signal</keyword>
<dbReference type="RefSeq" id="WP_168921968.1">
    <property type="nucleotide sequence ID" value="NZ_CP051461.1"/>
</dbReference>
<proteinExistence type="predicted"/>